<gene>
    <name evidence="2" type="ORF">CLHUN_09170</name>
</gene>
<keyword evidence="1" id="KW-0472">Membrane</keyword>
<sequence length="114" mass="13040">MFYGKSKKVIIIKDIHSNLFEEAILVLKEDTEQGKEDRGVLTAPKKINIKSDFILKEAETVINNYIKDNKGNFHSPKKKELFKVNPKFMKNLLINSALFGSIAAVIFLLLKLFL</sequence>
<evidence type="ECO:0000313" key="2">
    <source>
        <dbReference type="EMBL" id="OPX45541.1"/>
    </source>
</evidence>
<dbReference type="RefSeq" id="WP_080063366.1">
    <property type="nucleotide sequence ID" value="NZ_MZGX01000004.1"/>
</dbReference>
<evidence type="ECO:0000313" key="3">
    <source>
        <dbReference type="Proteomes" id="UP000191554"/>
    </source>
</evidence>
<accession>A0A1V4SQK1</accession>
<comment type="caution">
    <text evidence="2">The sequence shown here is derived from an EMBL/GenBank/DDBJ whole genome shotgun (WGS) entry which is preliminary data.</text>
</comment>
<protein>
    <submittedName>
        <fullName evidence="2">Uncharacterized protein</fullName>
    </submittedName>
</protein>
<dbReference type="OrthoDB" id="1739462at2"/>
<name>A0A1V4SQK1_RUMHU</name>
<dbReference type="EMBL" id="MZGX01000004">
    <property type="protein sequence ID" value="OPX45541.1"/>
    <property type="molecule type" value="Genomic_DNA"/>
</dbReference>
<proteinExistence type="predicted"/>
<keyword evidence="3" id="KW-1185">Reference proteome</keyword>
<organism evidence="2 3">
    <name type="scientific">Ruminiclostridium hungatei</name>
    <name type="common">Clostridium hungatei</name>
    <dbReference type="NCBI Taxonomy" id="48256"/>
    <lineage>
        <taxon>Bacteria</taxon>
        <taxon>Bacillati</taxon>
        <taxon>Bacillota</taxon>
        <taxon>Clostridia</taxon>
        <taxon>Eubacteriales</taxon>
        <taxon>Oscillospiraceae</taxon>
        <taxon>Ruminiclostridium</taxon>
    </lineage>
</organism>
<dbReference type="AlphaFoldDB" id="A0A1V4SQK1"/>
<dbReference type="Proteomes" id="UP000191554">
    <property type="component" value="Unassembled WGS sequence"/>
</dbReference>
<reference evidence="2 3" key="1">
    <citation type="submission" date="2017-03" db="EMBL/GenBank/DDBJ databases">
        <title>Genome sequence of Clostridium hungatei DSM 14427.</title>
        <authorList>
            <person name="Poehlein A."/>
            <person name="Daniel R."/>
        </authorList>
    </citation>
    <scope>NUCLEOTIDE SEQUENCE [LARGE SCALE GENOMIC DNA]</scope>
    <source>
        <strain evidence="2 3">DSM 14427</strain>
    </source>
</reference>
<keyword evidence="1" id="KW-0812">Transmembrane</keyword>
<evidence type="ECO:0000256" key="1">
    <source>
        <dbReference type="SAM" id="Phobius"/>
    </source>
</evidence>
<keyword evidence="1" id="KW-1133">Transmembrane helix</keyword>
<dbReference type="STRING" id="48256.CLHUN_09170"/>
<feature type="transmembrane region" description="Helical" evidence="1">
    <location>
        <begin position="92"/>
        <end position="113"/>
    </location>
</feature>